<feature type="compositionally biased region" description="Basic residues" evidence="2">
    <location>
        <begin position="547"/>
        <end position="565"/>
    </location>
</feature>
<organism evidence="3 4">
    <name type="scientific">Apiospora rasikravindrae</name>
    <dbReference type="NCBI Taxonomy" id="990691"/>
    <lineage>
        <taxon>Eukaryota</taxon>
        <taxon>Fungi</taxon>
        <taxon>Dikarya</taxon>
        <taxon>Ascomycota</taxon>
        <taxon>Pezizomycotina</taxon>
        <taxon>Sordariomycetes</taxon>
        <taxon>Xylariomycetidae</taxon>
        <taxon>Amphisphaeriales</taxon>
        <taxon>Apiosporaceae</taxon>
        <taxon>Apiospora</taxon>
    </lineage>
</organism>
<dbReference type="Proteomes" id="UP001444661">
    <property type="component" value="Unassembled WGS sequence"/>
</dbReference>
<gene>
    <name evidence="3" type="ORF">PG993_013108</name>
</gene>
<evidence type="ECO:0000256" key="1">
    <source>
        <dbReference type="PROSITE-ProRule" id="PRU00339"/>
    </source>
</evidence>
<dbReference type="Gene3D" id="1.25.40.10">
    <property type="entry name" value="Tetratricopeptide repeat domain"/>
    <property type="match status" value="4"/>
</dbReference>
<feature type="repeat" description="TPR" evidence="1">
    <location>
        <begin position="462"/>
        <end position="495"/>
    </location>
</feature>
<evidence type="ECO:0000313" key="4">
    <source>
        <dbReference type="Proteomes" id="UP001444661"/>
    </source>
</evidence>
<dbReference type="SMART" id="SM00028">
    <property type="entry name" value="TPR"/>
    <property type="match status" value="7"/>
</dbReference>
<accession>A0ABR1RYA2</accession>
<protein>
    <submittedName>
        <fullName evidence="3">Uncharacterized protein</fullName>
    </submittedName>
</protein>
<name>A0ABR1RYA2_9PEZI</name>
<dbReference type="PANTHER" id="PTHR23082:SF0">
    <property type="entry name" value="GENERAL TRANSCRIPTION FACTOR 3C POLYPEPTIDE 3"/>
    <property type="match status" value="1"/>
</dbReference>
<evidence type="ECO:0000313" key="3">
    <source>
        <dbReference type="EMBL" id="KAK8022341.1"/>
    </source>
</evidence>
<feature type="region of interest" description="Disordered" evidence="2">
    <location>
        <begin position="20"/>
        <end position="44"/>
    </location>
</feature>
<feature type="region of interest" description="Disordered" evidence="2">
    <location>
        <begin position="536"/>
        <end position="596"/>
    </location>
</feature>
<dbReference type="PROSITE" id="PS50005">
    <property type="entry name" value="TPR"/>
    <property type="match status" value="2"/>
</dbReference>
<evidence type="ECO:0000256" key="2">
    <source>
        <dbReference type="SAM" id="MobiDB-lite"/>
    </source>
</evidence>
<dbReference type="InterPro" id="IPR039340">
    <property type="entry name" value="Tfc4/TFIIIC-102/Sfc4"/>
</dbReference>
<dbReference type="InterPro" id="IPR019734">
    <property type="entry name" value="TPR_rpt"/>
</dbReference>
<sequence>MDQPDTRQWLHAAADAFAQSQAQAPYQDGPSVPPEGLRVEEPPEENDALLEAQKQALGTFEDSVRNFVNARDIKKAIRFGIDDDPQAAANKAPRIIKKRGPRKAAEPTGDVKMRLNYATTAYMEGRLDDALNYVEDAIRINGEIHRAWTLLASILQDRGEFKQGLLALVCAAHLEPKIITGWVHCAQLALQLLDSHPEDFEDVSKIGLMALSQAIRIEPDNIATRQGRADLYLARESYKHAIGEYQFILEQTPYDLAALRGLVEAAVQLSMTRKKGTEKPQYAAKDAYQRGVEHYRYEFELGSHDPNLPLTWDDLIMYIELLHHLKQWEDVISQTKLYARWLLGRRDESFWENLQDDREWDNYDHRRKEMIPDYAPGKHPMESYGLGLPLRLRAKLGICRVHLKQDDEAMVRVNFIMPSYMYSTDHKHSTIWNAGALYEHQHYSRALRFYDPLRHQEGYLDAAQLYQVGKCYLEAGNKRDAEDYFAAALDAEESTIDTRISARYELAKMYEEARQGEEAYILVNEAMELERDRDENLLYGDGDGTHRPRRPLKTKRKPTGPRKPRAKGEKASRPSVPRRPREPREPKTGPKAPYKRRVRIFALNEDREREENARSAHLAKKWEMVRAANYQTEELFGGPGEEWMAAAKELIEDFCSFKAFFPWERYLVNIGLKQDKAGLSSTNPTLLKMAQRLKDSQSLPNPCLLIATRLNEADPCDLDIDSSQAADQGNRVQSNLEKRAHENPVEYRDVTFPEWLDLFVGYALALAQIGQTKEAYKICESAKDANVFFEDTANLFLIHIAMAACALRARDEEKCVEVARYIMSKNQFSTDGYRVYAAICRLCSSTAGWYADSRVQKFTLRQIKMMDAALLPPEQKDKSLEGQDVKVYPGKELDATLLMMYGHILFVSNSFTYALNYFIRAHAREPNNPMVNISIGLAYVHYSLKRQAENRQYLIVQGLTFLHKYYDQRLSSAENCSMQRQEAHYNLARSYHQLGLTHLAIQYYRLVLREIEANPPAEKEEEMGEVGERGVIMRRRKMENLAQEAAYNIQACCLIGGDMIAARSVAGRHLVL</sequence>
<comment type="caution">
    <text evidence="3">The sequence shown here is derived from an EMBL/GenBank/DDBJ whole genome shotgun (WGS) entry which is preliminary data.</text>
</comment>
<dbReference type="EMBL" id="JAQQWK010000012">
    <property type="protein sequence ID" value="KAK8022341.1"/>
    <property type="molecule type" value="Genomic_DNA"/>
</dbReference>
<keyword evidence="1" id="KW-0802">TPR repeat</keyword>
<proteinExistence type="predicted"/>
<dbReference type="InterPro" id="IPR011990">
    <property type="entry name" value="TPR-like_helical_dom_sf"/>
</dbReference>
<dbReference type="PANTHER" id="PTHR23082">
    <property type="entry name" value="TRANSCRIPTION INITIATION FACTOR IIIC TFIIIC , POLYPEPTIDE 3-RELATED"/>
    <property type="match status" value="1"/>
</dbReference>
<feature type="compositionally biased region" description="Basic and acidic residues" evidence="2">
    <location>
        <begin position="579"/>
        <end position="588"/>
    </location>
</feature>
<keyword evidence="4" id="KW-1185">Reference proteome</keyword>
<dbReference type="SUPFAM" id="SSF48452">
    <property type="entry name" value="TPR-like"/>
    <property type="match status" value="3"/>
</dbReference>
<reference evidence="3 4" key="1">
    <citation type="submission" date="2023-01" db="EMBL/GenBank/DDBJ databases">
        <title>Analysis of 21 Apiospora genomes using comparative genomics revels a genus with tremendous synthesis potential of carbohydrate active enzymes and secondary metabolites.</title>
        <authorList>
            <person name="Sorensen T."/>
        </authorList>
    </citation>
    <scope>NUCLEOTIDE SEQUENCE [LARGE SCALE GENOMIC DNA]</scope>
    <source>
        <strain evidence="3 4">CBS 33761</strain>
    </source>
</reference>
<feature type="repeat" description="TPR" evidence="1">
    <location>
        <begin position="895"/>
        <end position="928"/>
    </location>
</feature>